<evidence type="ECO:0000256" key="1">
    <source>
        <dbReference type="ARBA" id="ARBA00004141"/>
    </source>
</evidence>
<comment type="subcellular location">
    <subcellularLocation>
        <location evidence="1">Membrane</location>
        <topology evidence="1">Multi-pass membrane protein</topology>
    </subcellularLocation>
</comment>
<dbReference type="GO" id="GO:0140115">
    <property type="term" value="P:export across plasma membrane"/>
    <property type="evidence" value="ECO:0007669"/>
    <property type="project" value="UniProtKB-ARBA"/>
</dbReference>
<dbReference type="Gene3D" id="1.20.1250.20">
    <property type="entry name" value="MFS general substrate transporter like domains"/>
    <property type="match status" value="1"/>
</dbReference>
<evidence type="ECO:0000259" key="9">
    <source>
        <dbReference type="PROSITE" id="PS50850"/>
    </source>
</evidence>
<feature type="transmembrane region" description="Helical" evidence="8">
    <location>
        <begin position="122"/>
        <end position="140"/>
    </location>
</feature>
<reference evidence="10 11" key="1">
    <citation type="journal article" date="2011" name="Proc. Natl. Acad. Sci. U.S.A.">
        <title>Evolutionary erosion of yeast sex chromosomes by mating-type switching accidents.</title>
        <authorList>
            <person name="Gordon J.L."/>
            <person name="Armisen D."/>
            <person name="Proux-Wera E."/>
            <person name="Oheigeartaigh S.S."/>
            <person name="Byrne K.P."/>
            <person name="Wolfe K.H."/>
        </authorList>
    </citation>
    <scope>NUCLEOTIDE SEQUENCE [LARGE SCALE GENOMIC DNA]</scope>
    <source>
        <strain evidence="11">ATCC MYA-139 / BCRC 22969 / CBS 8797 / CCRC 22969 / KCTC 17520 / NBRC 10181 / NCYC 3082</strain>
    </source>
</reference>
<feature type="region of interest" description="Disordered" evidence="7">
    <location>
        <begin position="1"/>
        <end position="54"/>
    </location>
</feature>
<proteinExistence type="inferred from homology"/>
<evidence type="ECO:0000313" key="11">
    <source>
        <dbReference type="Proteomes" id="UP000006310"/>
    </source>
</evidence>
<feature type="transmembrane region" description="Helical" evidence="8">
    <location>
        <begin position="494"/>
        <end position="514"/>
    </location>
</feature>
<dbReference type="InterPro" id="IPR020846">
    <property type="entry name" value="MFS_dom"/>
</dbReference>
<evidence type="ECO:0000256" key="6">
    <source>
        <dbReference type="ARBA" id="ARBA00038347"/>
    </source>
</evidence>
<keyword evidence="11" id="KW-1185">Reference proteome</keyword>
<keyword evidence="5 8" id="KW-0472">Membrane</keyword>
<dbReference type="eggNOG" id="KOG0255">
    <property type="taxonomic scope" value="Eukaryota"/>
</dbReference>
<organism evidence="10 11">
    <name type="scientific">Huiozyma naganishii (strain ATCC MYA-139 / BCRC 22969 / CBS 8797 / KCTC 17520 / NBRC 10181 / NCYC 3082 / Yp74L-3)</name>
    <name type="common">Yeast</name>
    <name type="synonym">Kazachstania naganishii</name>
    <dbReference type="NCBI Taxonomy" id="1071383"/>
    <lineage>
        <taxon>Eukaryota</taxon>
        <taxon>Fungi</taxon>
        <taxon>Dikarya</taxon>
        <taxon>Ascomycota</taxon>
        <taxon>Saccharomycotina</taxon>
        <taxon>Saccharomycetes</taxon>
        <taxon>Saccharomycetales</taxon>
        <taxon>Saccharomycetaceae</taxon>
        <taxon>Huiozyma</taxon>
    </lineage>
</organism>
<evidence type="ECO:0000256" key="2">
    <source>
        <dbReference type="ARBA" id="ARBA00022448"/>
    </source>
</evidence>
<dbReference type="GO" id="GO:0005886">
    <property type="term" value="C:plasma membrane"/>
    <property type="evidence" value="ECO:0007669"/>
    <property type="project" value="TreeGrafter"/>
</dbReference>
<feature type="transmembrane region" description="Helical" evidence="8">
    <location>
        <begin position="322"/>
        <end position="341"/>
    </location>
</feature>
<feature type="transmembrane region" description="Helical" evidence="8">
    <location>
        <begin position="236"/>
        <end position="256"/>
    </location>
</feature>
<dbReference type="InterPro" id="IPR005829">
    <property type="entry name" value="Sugar_transporter_CS"/>
</dbReference>
<feature type="transmembrane region" description="Helical" evidence="8">
    <location>
        <begin position="456"/>
        <end position="482"/>
    </location>
</feature>
<dbReference type="PROSITE" id="PS50850">
    <property type="entry name" value="MFS"/>
    <property type="match status" value="1"/>
</dbReference>
<keyword evidence="3 8" id="KW-0812">Transmembrane</keyword>
<evidence type="ECO:0000256" key="5">
    <source>
        <dbReference type="ARBA" id="ARBA00023136"/>
    </source>
</evidence>
<evidence type="ECO:0000256" key="8">
    <source>
        <dbReference type="SAM" id="Phobius"/>
    </source>
</evidence>
<dbReference type="STRING" id="1071383.J7RLH6"/>
<keyword evidence="2" id="KW-0813">Transport</keyword>
<dbReference type="Proteomes" id="UP000006310">
    <property type="component" value="Chromosome 5"/>
</dbReference>
<name>J7RLH6_HUIN7</name>
<dbReference type="OMA" id="NWNYRRR"/>
<accession>J7RLH6</accession>
<dbReference type="GeneID" id="34526083"/>
<dbReference type="Pfam" id="PF07690">
    <property type="entry name" value="MFS_1"/>
    <property type="match status" value="1"/>
</dbReference>
<evidence type="ECO:0000313" key="10">
    <source>
        <dbReference type="EMBL" id="CCK70383.1"/>
    </source>
</evidence>
<dbReference type="GO" id="GO:0022857">
    <property type="term" value="F:transmembrane transporter activity"/>
    <property type="evidence" value="ECO:0007669"/>
    <property type="project" value="InterPro"/>
</dbReference>
<dbReference type="KEGG" id="kng:KNAG_0E01160"/>
<dbReference type="EMBL" id="HE978318">
    <property type="protein sequence ID" value="CCK70383.1"/>
    <property type="molecule type" value="Genomic_DNA"/>
</dbReference>
<feature type="transmembrane region" description="Helical" evidence="8">
    <location>
        <begin position="80"/>
        <end position="102"/>
    </location>
</feature>
<feature type="transmembrane region" description="Helical" evidence="8">
    <location>
        <begin position="147"/>
        <end position="164"/>
    </location>
</feature>
<feature type="transmembrane region" description="Helical" evidence="8">
    <location>
        <begin position="520"/>
        <end position="542"/>
    </location>
</feature>
<feature type="transmembrane region" description="Helical" evidence="8">
    <location>
        <begin position="432"/>
        <end position="450"/>
    </location>
</feature>
<feature type="transmembrane region" description="Helical" evidence="8">
    <location>
        <begin position="170"/>
        <end position="194"/>
    </location>
</feature>
<dbReference type="PROSITE" id="PS00216">
    <property type="entry name" value="SUGAR_TRANSPORT_1"/>
    <property type="match status" value="1"/>
</dbReference>
<gene>
    <name evidence="10" type="primary">KNAG0E01160</name>
    <name evidence="10" type="ordered locus">KNAG_0E01160</name>
</gene>
<dbReference type="AlphaFoldDB" id="J7RLH6"/>
<sequence>MSDCPSLAGSLSSDELHSSTSLETRQVSEKSNRAPIAHLDDDVQSSGKSIHPSRTISNQLDEQDVMDMIPYSRFGTKSKLGLVVQCAFTGFFSSIAGAIYYPVLSVIENKFHINEEQVNMTVVVYFIFQGLSPTLMGGLADSLGRRPVILCSVIIYFCACIGLACSNNYAQVIALRCLQAAGISPVIAINSGMMGDVTTKAERGGYVGYVSGFQVVGTATGAVFGALLSSRWGWRSIFWFLAIGSGACSIVSLLLLPETKRTIVGNGSVTPKSIYNYSPILRLPPVRKQLHLDNPDYETLEAHVRVSLWAPLSVMKIPEISVLLFVAGLQYAVMCTHQTALTTALSKDYHMEVIYIGVCFLPSGLCTMVSVILSGRYLNWTYRRRMAKHQMWLKEQEELLIAEHHDVAKVHDILANDPQYTFNIYRARLEPALFTLVLSSSGFICFGWCISVKAPLAAVLVMSGFASLFSNCILTMSMTLIVDLFPSISSTATGCLNFVRCSLAAILIACLNKMSNKMKWGGVFTLLGCLTGCSSFLLLTLVKNGKTLALKSRRKNEREAAKNAASKNDTKV</sequence>
<evidence type="ECO:0000256" key="7">
    <source>
        <dbReference type="SAM" id="MobiDB-lite"/>
    </source>
</evidence>
<dbReference type="GO" id="GO:0042908">
    <property type="term" value="P:xenobiotic transport"/>
    <property type="evidence" value="ECO:0007669"/>
    <property type="project" value="UniProtKB-ARBA"/>
</dbReference>
<feature type="compositionally biased region" description="Polar residues" evidence="7">
    <location>
        <begin position="44"/>
        <end position="54"/>
    </location>
</feature>
<reference evidence="11" key="2">
    <citation type="submission" date="2012-08" db="EMBL/GenBank/DDBJ databases">
        <title>Genome sequence of Kazachstania naganishii.</title>
        <authorList>
            <person name="Gordon J.L."/>
            <person name="Armisen D."/>
            <person name="Proux-Wera E."/>
            <person name="OhEigeartaigh S.S."/>
            <person name="Byrne K.P."/>
            <person name="Wolfe K.H."/>
        </authorList>
    </citation>
    <scope>NUCLEOTIDE SEQUENCE [LARGE SCALE GENOMIC DNA]</scope>
    <source>
        <strain evidence="11">ATCC MYA-139 / BCRC 22969 / CBS 8797 / CCRC 22969 / KCTC 17520 / NBRC 10181 / NCYC 3082</strain>
    </source>
</reference>
<keyword evidence="4 8" id="KW-1133">Transmembrane helix</keyword>
<feature type="compositionally biased region" description="Low complexity" evidence="7">
    <location>
        <begin position="10"/>
        <end position="24"/>
    </location>
</feature>
<feature type="domain" description="Major facilitator superfamily (MFS) profile" evidence="9">
    <location>
        <begin position="82"/>
        <end position="546"/>
    </location>
</feature>
<dbReference type="OrthoDB" id="440553at2759"/>
<comment type="similarity">
    <text evidence="6">Belongs to the major facilitator superfamily. CAR1 family.</text>
</comment>
<dbReference type="SUPFAM" id="SSF103473">
    <property type="entry name" value="MFS general substrate transporter"/>
    <property type="match status" value="1"/>
</dbReference>
<dbReference type="CDD" id="cd17323">
    <property type="entry name" value="MFS_Tpo1_MDR_like"/>
    <property type="match status" value="1"/>
</dbReference>
<dbReference type="PANTHER" id="PTHR23502:SF51">
    <property type="entry name" value="QUINIDINE RESISTANCE PROTEIN 1-RELATED"/>
    <property type="match status" value="1"/>
</dbReference>
<dbReference type="InterPro" id="IPR036259">
    <property type="entry name" value="MFS_trans_sf"/>
</dbReference>
<dbReference type="RefSeq" id="XP_022464629.1">
    <property type="nucleotide sequence ID" value="XM_022608099.1"/>
</dbReference>
<dbReference type="HOGENOM" id="CLU_008455_8_4_1"/>
<dbReference type="InterPro" id="IPR011701">
    <property type="entry name" value="MFS"/>
</dbReference>
<protein>
    <recommendedName>
        <fullName evidence="9">Major facilitator superfamily (MFS) profile domain-containing protein</fullName>
    </recommendedName>
</protein>
<feature type="transmembrane region" description="Helical" evidence="8">
    <location>
        <begin position="206"/>
        <end position="230"/>
    </location>
</feature>
<evidence type="ECO:0000256" key="3">
    <source>
        <dbReference type="ARBA" id="ARBA00022692"/>
    </source>
</evidence>
<evidence type="ECO:0000256" key="4">
    <source>
        <dbReference type="ARBA" id="ARBA00022989"/>
    </source>
</evidence>
<feature type="transmembrane region" description="Helical" evidence="8">
    <location>
        <begin position="353"/>
        <end position="378"/>
    </location>
</feature>
<dbReference type="PANTHER" id="PTHR23502">
    <property type="entry name" value="MAJOR FACILITATOR SUPERFAMILY"/>
    <property type="match status" value="1"/>
</dbReference>